<reference evidence="8" key="3">
    <citation type="submission" date="2025-09" db="UniProtKB">
        <authorList>
            <consortium name="Ensembl"/>
        </authorList>
    </citation>
    <scope>IDENTIFICATION</scope>
    <source>
        <strain evidence="8">Hd-rR</strain>
    </source>
</reference>
<keyword evidence="4" id="KW-0677">Repeat</keyword>
<evidence type="ECO:0000256" key="6">
    <source>
        <dbReference type="SAM" id="SignalP"/>
    </source>
</evidence>
<dbReference type="PANTHER" id="PTHR24020">
    <property type="entry name" value="COLLAGEN ALPHA"/>
    <property type="match status" value="1"/>
</dbReference>
<keyword evidence="5" id="KW-0325">Glycoprotein</keyword>
<feature type="domain" description="VWFA" evidence="7">
    <location>
        <begin position="1653"/>
        <end position="1838"/>
    </location>
</feature>
<dbReference type="InterPro" id="IPR036465">
    <property type="entry name" value="vWFA_dom_sf"/>
</dbReference>
<keyword evidence="2" id="KW-0964">Secreted</keyword>
<dbReference type="Bgee" id="ENSORLG00000016969">
    <property type="expression patterns" value="Expressed in sexually immature organism and 15 other cell types or tissues"/>
</dbReference>
<feature type="domain" description="VWFA" evidence="7">
    <location>
        <begin position="987"/>
        <end position="1158"/>
    </location>
</feature>
<feature type="domain" description="VWFA" evidence="7">
    <location>
        <begin position="217"/>
        <end position="387"/>
    </location>
</feature>
<dbReference type="SUPFAM" id="SSF53300">
    <property type="entry name" value="vWA-like"/>
    <property type="match status" value="9"/>
</dbReference>
<evidence type="ECO:0000256" key="5">
    <source>
        <dbReference type="ARBA" id="ARBA00023180"/>
    </source>
</evidence>
<gene>
    <name evidence="8" type="primary">COL6A6</name>
</gene>
<dbReference type="PANTHER" id="PTHR24020:SF86">
    <property type="entry name" value="COLLAGEN, TYPE VI, ALPHA 4"/>
    <property type="match status" value="1"/>
</dbReference>
<dbReference type="SMART" id="SM00327">
    <property type="entry name" value="VWA"/>
    <property type="match status" value="9"/>
</dbReference>
<evidence type="ECO:0000259" key="7">
    <source>
        <dbReference type="PROSITE" id="PS50234"/>
    </source>
</evidence>
<dbReference type="InterPro" id="IPR050525">
    <property type="entry name" value="ECM_Assembly_Org"/>
</dbReference>
<keyword evidence="9" id="KW-1185">Reference proteome</keyword>
<dbReference type="Proteomes" id="UP000001038">
    <property type="component" value="Chromosome 16"/>
</dbReference>
<dbReference type="GeneTree" id="ENSGT00940000155619"/>
<evidence type="ECO:0000256" key="3">
    <source>
        <dbReference type="ARBA" id="ARBA00022729"/>
    </source>
</evidence>
<feature type="domain" description="VWFA" evidence="7">
    <location>
        <begin position="608"/>
        <end position="777"/>
    </location>
</feature>
<evidence type="ECO:0000313" key="8">
    <source>
        <dbReference type="Ensembl" id="ENSORLP00000021229.2"/>
    </source>
</evidence>
<dbReference type="CDD" id="cd01472">
    <property type="entry name" value="vWA_collagen"/>
    <property type="match status" value="3"/>
</dbReference>
<reference evidence="8 9" key="1">
    <citation type="journal article" date="2007" name="Nature">
        <title>The medaka draft genome and insights into vertebrate genome evolution.</title>
        <authorList>
            <person name="Kasahara M."/>
            <person name="Naruse K."/>
            <person name="Sasaki S."/>
            <person name="Nakatani Y."/>
            <person name="Qu W."/>
            <person name="Ahsan B."/>
            <person name="Yamada T."/>
            <person name="Nagayasu Y."/>
            <person name="Doi K."/>
            <person name="Kasai Y."/>
            <person name="Jindo T."/>
            <person name="Kobayashi D."/>
            <person name="Shimada A."/>
            <person name="Toyoda A."/>
            <person name="Kuroki Y."/>
            <person name="Fujiyama A."/>
            <person name="Sasaki T."/>
            <person name="Shimizu A."/>
            <person name="Asakawa S."/>
            <person name="Shimizu N."/>
            <person name="Hashimoto S."/>
            <person name="Yang J."/>
            <person name="Lee Y."/>
            <person name="Matsushima K."/>
            <person name="Sugano S."/>
            <person name="Sakaizumi M."/>
            <person name="Narita T."/>
            <person name="Ohishi K."/>
            <person name="Haga S."/>
            <person name="Ohta F."/>
            <person name="Nomoto H."/>
            <person name="Nogata K."/>
            <person name="Morishita T."/>
            <person name="Endo T."/>
            <person name="Shin-I T."/>
            <person name="Takeda H."/>
            <person name="Morishita S."/>
            <person name="Kohara Y."/>
        </authorList>
    </citation>
    <scope>NUCLEOTIDE SEQUENCE [LARGE SCALE GENOMIC DNA]</scope>
    <source>
        <strain evidence="8 9">Hd-rR</strain>
    </source>
</reference>
<evidence type="ECO:0000313" key="9">
    <source>
        <dbReference type="Proteomes" id="UP000001038"/>
    </source>
</evidence>
<evidence type="ECO:0000256" key="2">
    <source>
        <dbReference type="ARBA" id="ARBA00022525"/>
    </source>
</evidence>
<organism evidence="8 9">
    <name type="scientific">Oryzias latipes</name>
    <name type="common">Japanese rice fish</name>
    <name type="synonym">Japanese killifish</name>
    <dbReference type="NCBI Taxonomy" id="8090"/>
    <lineage>
        <taxon>Eukaryota</taxon>
        <taxon>Metazoa</taxon>
        <taxon>Chordata</taxon>
        <taxon>Craniata</taxon>
        <taxon>Vertebrata</taxon>
        <taxon>Euteleostomi</taxon>
        <taxon>Actinopterygii</taxon>
        <taxon>Neopterygii</taxon>
        <taxon>Teleostei</taxon>
        <taxon>Neoteleostei</taxon>
        <taxon>Acanthomorphata</taxon>
        <taxon>Ovalentaria</taxon>
        <taxon>Atherinomorphae</taxon>
        <taxon>Beloniformes</taxon>
        <taxon>Adrianichthyidae</taxon>
        <taxon>Oryziinae</taxon>
        <taxon>Oryzias</taxon>
    </lineage>
</organism>
<feature type="domain" description="VWFA" evidence="7">
    <location>
        <begin position="1445"/>
        <end position="1624"/>
    </location>
</feature>
<feature type="domain" description="VWFA" evidence="7">
    <location>
        <begin position="22"/>
        <end position="193"/>
    </location>
</feature>
<dbReference type="STRING" id="8090.ENSORLP00000021229"/>
<keyword evidence="3 6" id="KW-0732">Signal</keyword>
<reference evidence="8" key="2">
    <citation type="submission" date="2025-08" db="UniProtKB">
        <authorList>
            <consortium name="Ensembl"/>
        </authorList>
    </citation>
    <scope>IDENTIFICATION</scope>
    <source>
        <strain evidence="8">Hd-rR</strain>
    </source>
</reference>
<feature type="domain" description="VWFA" evidence="7">
    <location>
        <begin position="420"/>
        <end position="590"/>
    </location>
</feature>
<dbReference type="CDD" id="cd01450">
    <property type="entry name" value="vWFA_subfamily_ECM"/>
    <property type="match status" value="2"/>
</dbReference>
<evidence type="ECO:0000256" key="4">
    <source>
        <dbReference type="ARBA" id="ARBA00022737"/>
    </source>
</evidence>
<dbReference type="PROSITE" id="PS50234">
    <property type="entry name" value="VWFA"/>
    <property type="match status" value="8"/>
</dbReference>
<dbReference type="FunFam" id="3.40.50.410:FF:000016">
    <property type="entry name" value="Collagen type VI alpha 3 chain"/>
    <property type="match status" value="1"/>
</dbReference>
<feature type="signal peptide" evidence="6">
    <location>
        <begin position="1"/>
        <end position="21"/>
    </location>
</feature>
<dbReference type="FunFam" id="3.40.50.410:FF:000118">
    <property type="entry name" value="Collagen type VI alpha 6 chain"/>
    <property type="match status" value="1"/>
</dbReference>
<sequence length="1900" mass="209663">MEGRLLLCLVLAVFCTQEVKADIVFLVDGSWSIGRPNFQQVRHFLSTLVSSFDVSPDHVRIGLAQYSDDSRTEFLLRTFQNNRDVLQYIARLPYKGGGTMTGKGLDFLLQEHFVEAAGSRASSGVTQIAVVITDGKSQDEVKSQAEKLKQRGIILYAIGIKNAILTQLKEIADEQNIYTVSDFSAPSQGTDRFLFVVSGSDSYLFFSAECAMATVADIVFLVDGSSSIGIDNFEEVRLFLREVVSGLDIGPDKVRVGLAQYSDEPYQEFLLKDHFDASSLLAAIERLPYRTGQTETGKAISFLLSQYFTEEAGSRARQRVPQIAVVITDGDSSDDVEEPAQQLREQGVIVFGIANETELIQIASHPPKEHVFIVKSFAELTPLKVKLQKVLCYNIIRQAVTVAGRSSAIKEGCLQTEEADIFFLIDHSRSIYPSDFKDMINFIIEFIQTFRIGPQYVRMGVVKYADLPELEFGLETYMDAENLETAVRTIQQRGGGTETGRALTFMGSLFDKAKDSRGHKVPEYLVVITDGKSSDEVKSPAEKLRSKGVTIYTIGVKEADKKELEEISGDPKRMFFVNDFDALNPIKDKVITDICSADGEVCKDLSGDLVFLIDSSGSIYPQDYEKMKDFMKFVISRSFIGRNEVHVGVLQFSSSPQPEFDLRSFFSKEDMLQAINGMQQLGGGTLTGDALTAVSQYFDSALGGRPHLQQRLVVVTDGQAQDEVRGPAEALREKGVKIYAIGVVDANTTQLLEISGSHDRMYSGRDFDALKDLESLLALQLCDPQRDCKKTERADIIFLVDGSTSISLENFKSMQKFMLSMVNQTTVGENLTRFGVLLYSNDPKMMFKLNQFKTRQEVLKAISGLKPPSGDTYTGKALKFCLQFFSAENGGRAELQVPQILMVITDGDATDRNNLVEPSEALRSKGVNIFSIGVKGANMTQLEIMAGQDKSKVFFVDNFAALEGLYKNISKELCNSTKPVCEKQQADLVFLVDQSGSIQTGDYDLMKNFTTELVKSFSIGQKLVRVGLAQFSSSFQHEFYLNQFSEDTEVSEHILEMTQTGGGTNIGLALKSIREYFETSRGSRRSEGISQNLVLITDGESQDDVEDPADDLRALGIEIFAIGIGDVHDLELLQITGTPQRLFTVQNFGSLENIKQKVLCVVMTDLRFSSTTACTIDIAMGFDISTRRVSGESLVSGHNKLQAFLPEIARYLSTVPRLCCTNSPVQSNLAYRVVNVDGRVLYDFNFEAHDEDVLRKVMALSLSESTSFNRAMLGSFREKFEAQSQAGVKVLLIFSDGLDDDIMKLEQESDLLRQSGVSALLVVALEGVRDTAQLQMVEFGRGFGYKLPLTIGMPSIGSTILKQIVSTSGVHSECFLCEQGGSGQKGYPGFPGEEGVAVSLGFPGPSGPPGLNVFERGFSRFLSRLDQQLPSGFAGPSECPAYPTELVFGLDMSDDVSAAAFETQRSALLDLLEGISIAESNCPSGARVAVVGFNQRSTRLIRFQDYHRKSQLIDAVKNVAPEKTKNKRFLGAAMRFVGQNLFKRVRAGVMVRKVAVFFSSGPTQDAKDVLTAVMEYRGLNIVPVVISLSDAPAVRAAVEVDDSGNSIFIHLENPEDLGSYLKRVKDCAICYDPCRPSVDCSFVRDQPQQVNVDLAVVVDGSREVQVDEFAGAQQLLGSVLEQLAVSPQPRRPGNLARVAVVQHGGAQAPTLEFGLQTFQNRDLMKRHLLQTMRQQGGPSLLGQTLNYTLREVLPKAGLTRRKRALLTVLATRTASADRSALRTLSLKAQCDGVAVFVLTVGRRYNQTQVEELASSPVQQHLVHLDRLGDEERGYAQRFFRVFLRSTNNRHHSEGGQTVFPGLITPLVKAKYVQHKRPSALVCLPSCWTGQVRKKKEKKKL</sequence>
<dbReference type="GO" id="GO:0005576">
    <property type="term" value="C:extracellular region"/>
    <property type="evidence" value="ECO:0007669"/>
    <property type="project" value="UniProtKB-SubCell"/>
</dbReference>
<dbReference type="HOGENOM" id="CLU_000182_1_0_1"/>
<feature type="chain" id="PRO_5017368966" evidence="6">
    <location>
        <begin position="22"/>
        <end position="1900"/>
    </location>
</feature>
<accession>H2MR52</accession>
<proteinExistence type="predicted"/>
<feature type="domain" description="VWFA" evidence="7">
    <location>
        <begin position="795"/>
        <end position="969"/>
    </location>
</feature>
<dbReference type="FunFam" id="3.40.50.410:FF:000021">
    <property type="entry name" value="Collagen, type VI, alpha 3"/>
    <property type="match status" value="1"/>
</dbReference>
<name>H2MR52_ORYLA</name>
<dbReference type="Pfam" id="PF00092">
    <property type="entry name" value="VWA"/>
    <property type="match status" value="8"/>
</dbReference>
<dbReference type="PRINTS" id="PR00453">
    <property type="entry name" value="VWFADOMAIN"/>
</dbReference>
<dbReference type="InParanoid" id="H2MR52"/>
<protein>
    <submittedName>
        <fullName evidence="8">Collagen type VI alpha 6 chain</fullName>
    </submittedName>
</protein>
<evidence type="ECO:0000256" key="1">
    <source>
        <dbReference type="ARBA" id="ARBA00004613"/>
    </source>
</evidence>
<dbReference type="FunFam" id="3.40.50.410:FF:000004">
    <property type="entry name" value="collagen alpha-6(VI) chain"/>
    <property type="match status" value="5"/>
</dbReference>
<dbReference type="Ensembl" id="ENSORLT00000021230.2">
    <property type="protein sequence ID" value="ENSORLP00000021229.2"/>
    <property type="gene ID" value="ENSORLG00000016969.2"/>
</dbReference>
<dbReference type="eggNOG" id="KOG3544">
    <property type="taxonomic scope" value="Eukaryota"/>
</dbReference>
<dbReference type="InterPro" id="IPR002035">
    <property type="entry name" value="VWF_A"/>
</dbReference>
<comment type="subcellular location">
    <subcellularLocation>
        <location evidence="1">Secreted</location>
    </subcellularLocation>
</comment>
<dbReference type="Gene3D" id="3.40.50.410">
    <property type="entry name" value="von Willebrand factor, type A domain"/>
    <property type="match status" value="8"/>
</dbReference>